<dbReference type="InterPro" id="IPR053853">
    <property type="entry name" value="FitA-like_RHH"/>
</dbReference>
<evidence type="ECO:0000313" key="2">
    <source>
        <dbReference type="EMBL" id="MCS0635913.1"/>
    </source>
</evidence>
<organism evidence="2 3">
    <name type="scientific">Streptomyces pyxinae</name>
    <dbReference type="NCBI Taxonomy" id="2970734"/>
    <lineage>
        <taxon>Bacteria</taxon>
        <taxon>Bacillati</taxon>
        <taxon>Actinomycetota</taxon>
        <taxon>Actinomycetes</taxon>
        <taxon>Kitasatosporales</taxon>
        <taxon>Streptomycetaceae</taxon>
        <taxon>Streptomyces</taxon>
    </lineage>
</organism>
<proteinExistence type="predicted"/>
<accession>A0ABT2CER8</accession>
<dbReference type="SUPFAM" id="SSF47598">
    <property type="entry name" value="Ribbon-helix-helix"/>
    <property type="match status" value="1"/>
</dbReference>
<feature type="domain" description="Antitoxin FitA-like ribbon-helix-helix" evidence="1">
    <location>
        <begin position="2"/>
        <end position="39"/>
    </location>
</feature>
<sequence>MATIHVRDVSDDILTTLKVRAARAGQSLQAYVHQLLADEASLLTPVEAAEEARGIAARSHVTADDVIGVVEDLRESRAW</sequence>
<reference evidence="2" key="1">
    <citation type="submission" date="2022-08" db="EMBL/GenBank/DDBJ databases">
        <authorList>
            <person name="Somphong A."/>
            <person name="Phongsopitanun W."/>
        </authorList>
    </citation>
    <scope>NUCLEOTIDE SEQUENCE</scope>
    <source>
        <strain evidence="2">LP05-1</strain>
    </source>
</reference>
<dbReference type="Proteomes" id="UP001431313">
    <property type="component" value="Unassembled WGS sequence"/>
</dbReference>
<gene>
    <name evidence="2" type="ORF">NX801_09580</name>
</gene>
<keyword evidence="3" id="KW-1185">Reference proteome</keyword>
<dbReference type="InterPro" id="IPR010985">
    <property type="entry name" value="Ribbon_hlx_hlx"/>
</dbReference>
<dbReference type="RefSeq" id="WP_258786854.1">
    <property type="nucleotide sequence ID" value="NZ_JANUGQ010000006.1"/>
</dbReference>
<comment type="caution">
    <text evidence="2">The sequence shown here is derived from an EMBL/GenBank/DDBJ whole genome shotgun (WGS) entry which is preliminary data.</text>
</comment>
<protein>
    <recommendedName>
        <fullName evidence="1">Antitoxin FitA-like ribbon-helix-helix domain-containing protein</fullName>
    </recommendedName>
</protein>
<name>A0ABT2CER8_9ACTN</name>
<evidence type="ECO:0000313" key="3">
    <source>
        <dbReference type="Proteomes" id="UP001431313"/>
    </source>
</evidence>
<evidence type="ECO:0000259" key="1">
    <source>
        <dbReference type="Pfam" id="PF22513"/>
    </source>
</evidence>
<dbReference type="EMBL" id="JANUGQ010000006">
    <property type="protein sequence ID" value="MCS0635913.1"/>
    <property type="molecule type" value="Genomic_DNA"/>
</dbReference>
<dbReference type="Pfam" id="PF22513">
    <property type="entry name" value="FitA-like_RHH"/>
    <property type="match status" value="1"/>
</dbReference>